<organism evidence="1 2">
    <name type="scientific">Xenopus laevis</name>
    <name type="common">African clawed frog</name>
    <dbReference type="NCBI Taxonomy" id="8355"/>
    <lineage>
        <taxon>Eukaryota</taxon>
        <taxon>Metazoa</taxon>
        <taxon>Chordata</taxon>
        <taxon>Craniata</taxon>
        <taxon>Vertebrata</taxon>
        <taxon>Euteleostomi</taxon>
        <taxon>Amphibia</taxon>
        <taxon>Batrachia</taxon>
        <taxon>Anura</taxon>
        <taxon>Pipoidea</taxon>
        <taxon>Pipidae</taxon>
        <taxon>Xenopodinae</taxon>
        <taxon>Xenopus</taxon>
        <taxon>Xenopus</taxon>
    </lineage>
</organism>
<name>A0A974D2W0_XENLA</name>
<accession>A0A974D2W0</accession>
<proteinExistence type="predicted"/>
<sequence>MRARRDIYRCHSGWAERMDIWSCYSETVKTSRSAAEWAGNQDIDSLCPMSVILRPLRLILLPRRYYIFKSRLVASDVTYVPLPSLLAANGPGLLGVQENWPHWSHFVQTQ</sequence>
<dbReference type="AlphaFoldDB" id="A0A974D2W0"/>
<gene>
    <name evidence="1" type="ORF">XELAEV_18021658mg</name>
</gene>
<reference evidence="2" key="1">
    <citation type="journal article" date="2016" name="Nature">
        <title>Genome evolution in the allotetraploid frog Xenopus laevis.</title>
        <authorList>
            <person name="Session A.M."/>
            <person name="Uno Y."/>
            <person name="Kwon T."/>
            <person name="Chapman J.A."/>
            <person name="Toyoda A."/>
            <person name="Takahashi S."/>
            <person name="Fukui A."/>
            <person name="Hikosaka A."/>
            <person name="Suzuki A."/>
            <person name="Kondo M."/>
            <person name="van Heeringen S.J."/>
            <person name="Quigley I."/>
            <person name="Heinz S."/>
            <person name="Ogino H."/>
            <person name="Ochi H."/>
            <person name="Hellsten U."/>
            <person name="Lyons J.B."/>
            <person name="Simakov O."/>
            <person name="Putnam N."/>
            <person name="Stites J."/>
            <person name="Kuroki Y."/>
            <person name="Tanaka T."/>
            <person name="Michiue T."/>
            <person name="Watanabe M."/>
            <person name="Bogdanovic O."/>
            <person name="Lister R."/>
            <person name="Georgiou G."/>
            <person name="Paranjpe S.S."/>
            <person name="van Kruijsbergen I."/>
            <person name="Shu S."/>
            <person name="Carlson J."/>
            <person name="Kinoshita T."/>
            <person name="Ohta Y."/>
            <person name="Mawaribuchi S."/>
            <person name="Jenkins J."/>
            <person name="Grimwood J."/>
            <person name="Schmutz J."/>
            <person name="Mitros T."/>
            <person name="Mozaffari S.V."/>
            <person name="Suzuki Y."/>
            <person name="Haramoto Y."/>
            <person name="Yamamoto T.S."/>
            <person name="Takagi C."/>
            <person name="Heald R."/>
            <person name="Miller K."/>
            <person name="Haudenschild C."/>
            <person name="Kitzman J."/>
            <person name="Nakayama T."/>
            <person name="Izutsu Y."/>
            <person name="Robert J."/>
            <person name="Fortriede J."/>
            <person name="Burns K."/>
            <person name="Lotay V."/>
            <person name="Karimi K."/>
            <person name="Yasuoka Y."/>
            <person name="Dichmann D.S."/>
            <person name="Flajnik M.F."/>
            <person name="Houston D.W."/>
            <person name="Shendure J."/>
            <person name="DuPasquier L."/>
            <person name="Vize P.D."/>
            <person name="Zorn A.M."/>
            <person name="Ito M."/>
            <person name="Marcotte E.M."/>
            <person name="Wallingford J.B."/>
            <person name="Ito Y."/>
            <person name="Asashima M."/>
            <person name="Ueno N."/>
            <person name="Matsuda Y."/>
            <person name="Veenstra G.J."/>
            <person name="Fujiyama A."/>
            <person name="Harland R.M."/>
            <person name="Taira M."/>
            <person name="Rokhsar D.S."/>
        </authorList>
    </citation>
    <scope>NUCLEOTIDE SEQUENCE [LARGE SCALE GENOMIC DNA]</scope>
    <source>
        <strain evidence="2">J</strain>
    </source>
</reference>
<evidence type="ECO:0000313" key="1">
    <source>
        <dbReference type="EMBL" id="OCT83515.1"/>
    </source>
</evidence>
<dbReference type="EMBL" id="CM004472">
    <property type="protein sequence ID" value="OCT83515.1"/>
    <property type="molecule type" value="Genomic_DNA"/>
</dbReference>
<dbReference type="Proteomes" id="UP000694892">
    <property type="component" value="Chromosome 4L"/>
</dbReference>
<evidence type="ECO:0000313" key="2">
    <source>
        <dbReference type="Proteomes" id="UP000694892"/>
    </source>
</evidence>
<protein>
    <submittedName>
        <fullName evidence="1">Uncharacterized protein</fullName>
    </submittedName>
</protein>